<evidence type="ECO:0000256" key="5">
    <source>
        <dbReference type="ARBA" id="ARBA00022729"/>
    </source>
</evidence>
<keyword evidence="6" id="KW-0406">Ion transport</keyword>
<evidence type="ECO:0000256" key="11">
    <source>
        <dbReference type="SAM" id="SignalP"/>
    </source>
</evidence>
<dbReference type="InterPro" id="IPR050330">
    <property type="entry name" value="Bact_OuterMem_StrucFunc"/>
</dbReference>
<dbReference type="InterPro" id="IPR003367">
    <property type="entry name" value="Thrombospondin_3-like_rpt"/>
</dbReference>
<dbReference type="InterPro" id="IPR027385">
    <property type="entry name" value="Beta-barrel_OMP"/>
</dbReference>
<feature type="signal peptide" evidence="11">
    <location>
        <begin position="1"/>
        <end position="22"/>
    </location>
</feature>
<evidence type="ECO:0000256" key="2">
    <source>
        <dbReference type="ARBA" id="ARBA00022448"/>
    </source>
</evidence>
<evidence type="ECO:0000256" key="1">
    <source>
        <dbReference type="ARBA" id="ARBA00004571"/>
    </source>
</evidence>
<comment type="subcellular location">
    <subcellularLocation>
        <location evidence="1">Cell outer membrane</location>
        <topology evidence="1">Multi-pass membrane protein</topology>
    </subcellularLocation>
</comment>
<dbReference type="InterPro" id="IPR011250">
    <property type="entry name" value="OMP/PagP_B-barrel"/>
</dbReference>
<comment type="caution">
    <text evidence="13">The sequence shown here is derived from an EMBL/GenBank/DDBJ whole genome shotgun (WGS) entry which is preliminary data.</text>
</comment>
<sequence length="374" mass="39644">MRKFLLGATATAVAMASAVASAEENKWYLNAGLGYQFMSEESDLDDAPVIVLSIENKLSENWGVEGMLTYGTADSSSDNPDRDAEVIFGSLNMLRYYGEQNGLSPYAAVGIGQGALEFDGGLDQESYFTQLNAGGGFRYKLQDNLSLRTDARYFYATDTDANDVILSVGVSFAMGQKSSSSMMPAPAPALGPADGDADGVADTVDQCPGTPAGIAVDAKGCALDKDGDGVPNYRDKCPNTPAGRQVDKFGCKFVLKQTESIKLQVNFPSGSAVIPATQRAEVAKVAEFMKKFSGVRTVIEGHSDSTGAASFNKQLSQKRADAVRLMLINEFGIAANRLSAIGYGEERPIADNNTAAGRLANRRVVAVMEAEVAN</sequence>
<dbReference type="EMBL" id="JAAWWK010000001">
    <property type="protein sequence ID" value="NKI16309.1"/>
    <property type="molecule type" value="Genomic_DNA"/>
</dbReference>
<dbReference type="Proteomes" id="UP000765845">
    <property type="component" value="Unassembled WGS sequence"/>
</dbReference>
<organism evidence="13 14">
    <name type="scientific">Spongiibacter thalassae</name>
    <dbReference type="NCBI Taxonomy" id="2721624"/>
    <lineage>
        <taxon>Bacteria</taxon>
        <taxon>Pseudomonadati</taxon>
        <taxon>Pseudomonadota</taxon>
        <taxon>Gammaproteobacteria</taxon>
        <taxon>Cellvibrionales</taxon>
        <taxon>Spongiibacteraceae</taxon>
        <taxon>Spongiibacter</taxon>
    </lineage>
</organism>
<proteinExistence type="predicted"/>
<keyword evidence="5 11" id="KW-0732">Signal</keyword>
<dbReference type="InterPro" id="IPR028974">
    <property type="entry name" value="TSP_type-3_rpt"/>
</dbReference>
<dbReference type="InterPro" id="IPR006665">
    <property type="entry name" value="OmpA-like"/>
</dbReference>
<dbReference type="SUPFAM" id="SSF103647">
    <property type="entry name" value="TSP type-3 repeat"/>
    <property type="match status" value="1"/>
</dbReference>
<evidence type="ECO:0000256" key="9">
    <source>
        <dbReference type="ARBA" id="ARBA00023237"/>
    </source>
</evidence>
<name>A0ABX1GAW6_9GAMM</name>
<evidence type="ECO:0000259" key="12">
    <source>
        <dbReference type="PROSITE" id="PS51123"/>
    </source>
</evidence>
<dbReference type="InterPro" id="IPR036737">
    <property type="entry name" value="OmpA-like_sf"/>
</dbReference>
<evidence type="ECO:0000256" key="3">
    <source>
        <dbReference type="ARBA" id="ARBA00022452"/>
    </source>
</evidence>
<dbReference type="PROSITE" id="PS51123">
    <property type="entry name" value="OMPA_2"/>
    <property type="match status" value="1"/>
</dbReference>
<keyword evidence="3" id="KW-1134">Transmembrane beta strand</keyword>
<dbReference type="Pfam" id="PF00691">
    <property type="entry name" value="OmpA"/>
    <property type="match status" value="1"/>
</dbReference>
<dbReference type="PRINTS" id="PR01021">
    <property type="entry name" value="OMPADOMAIN"/>
</dbReference>
<keyword evidence="4" id="KW-0812">Transmembrane</keyword>
<gene>
    <name evidence="13" type="ORF">HCU74_02635</name>
</gene>
<dbReference type="Gene3D" id="2.40.160.20">
    <property type="match status" value="1"/>
</dbReference>
<keyword evidence="9" id="KW-0998">Cell outer membrane</keyword>
<evidence type="ECO:0000313" key="14">
    <source>
        <dbReference type="Proteomes" id="UP000765845"/>
    </source>
</evidence>
<protein>
    <submittedName>
        <fullName evidence="13">OmpA family protein</fullName>
    </submittedName>
</protein>
<keyword evidence="14" id="KW-1185">Reference proteome</keyword>
<dbReference type="PANTHER" id="PTHR30329">
    <property type="entry name" value="STATOR ELEMENT OF FLAGELLAR MOTOR COMPLEX"/>
    <property type="match status" value="1"/>
</dbReference>
<evidence type="ECO:0000313" key="13">
    <source>
        <dbReference type="EMBL" id="NKI16309.1"/>
    </source>
</evidence>
<evidence type="ECO:0000256" key="4">
    <source>
        <dbReference type="ARBA" id="ARBA00022692"/>
    </source>
</evidence>
<reference evidence="13 14" key="1">
    <citation type="submission" date="2020-04" db="EMBL/GenBank/DDBJ databases">
        <authorList>
            <person name="Yoon J."/>
        </authorList>
    </citation>
    <scope>NUCLEOTIDE SEQUENCE [LARGE SCALE GENOMIC DNA]</scope>
    <source>
        <strain evidence="13 14">KMU-166</strain>
    </source>
</reference>
<keyword evidence="2" id="KW-0813">Transport</keyword>
<dbReference type="Pfam" id="PF02412">
    <property type="entry name" value="TSP_3"/>
    <property type="match status" value="2"/>
</dbReference>
<dbReference type="Gene3D" id="3.30.1330.60">
    <property type="entry name" value="OmpA-like domain"/>
    <property type="match status" value="1"/>
</dbReference>
<evidence type="ECO:0000256" key="8">
    <source>
        <dbReference type="ARBA" id="ARBA00023136"/>
    </source>
</evidence>
<evidence type="ECO:0000256" key="6">
    <source>
        <dbReference type="ARBA" id="ARBA00023065"/>
    </source>
</evidence>
<keyword evidence="8 10" id="KW-0472">Membrane</keyword>
<keyword evidence="7" id="KW-0626">Porin</keyword>
<dbReference type="SUPFAM" id="SSF103088">
    <property type="entry name" value="OmpA-like"/>
    <property type="match status" value="1"/>
</dbReference>
<dbReference type="RefSeq" id="WP_168448835.1">
    <property type="nucleotide sequence ID" value="NZ_JAAWWK010000001.1"/>
</dbReference>
<accession>A0ABX1GAW6</accession>
<dbReference type="PANTHER" id="PTHR30329:SF21">
    <property type="entry name" value="LIPOPROTEIN YIAD-RELATED"/>
    <property type="match status" value="1"/>
</dbReference>
<dbReference type="Pfam" id="PF13505">
    <property type="entry name" value="OMP_b-brl"/>
    <property type="match status" value="1"/>
</dbReference>
<dbReference type="InterPro" id="IPR006664">
    <property type="entry name" value="OMP_bac"/>
</dbReference>
<dbReference type="CDD" id="cd07185">
    <property type="entry name" value="OmpA_C-like"/>
    <property type="match status" value="1"/>
</dbReference>
<feature type="domain" description="OmpA-like" evidence="12">
    <location>
        <begin position="254"/>
        <end position="372"/>
    </location>
</feature>
<dbReference type="SUPFAM" id="SSF56925">
    <property type="entry name" value="OMPA-like"/>
    <property type="match status" value="1"/>
</dbReference>
<evidence type="ECO:0000256" key="7">
    <source>
        <dbReference type="ARBA" id="ARBA00023114"/>
    </source>
</evidence>
<evidence type="ECO:0000256" key="10">
    <source>
        <dbReference type="PROSITE-ProRule" id="PRU00473"/>
    </source>
</evidence>
<feature type="chain" id="PRO_5047425810" evidence="11">
    <location>
        <begin position="23"/>
        <end position="374"/>
    </location>
</feature>